<comment type="caution">
    <text evidence="1">The sequence shown here is derived from an EMBL/GenBank/DDBJ whole genome shotgun (WGS) entry which is preliminary data.</text>
</comment>
<evidence type="ECO:0000313" key="1">
    <source>
        <dbReference type="EMBL" id="MBW0504411.1"/>
    </source>
</evidence>
<gene>
    <name evidence="1" type="ORF">O181_044126</name>
</gene>
<dbReference type="AlphaFoldDB" id="A0A9Q3DPT8"/>
<name>A0A9Q3DPT8_9BASI</name>
<dbReference type="EMBL" id="AVOT02017919">
    <property type="protein sequence ID" value="MBW0504411.1"/>
    <property type="molecule type" value="Genomic_DNA"/>
</dbReference>
<protein>
    <submittedName>
        <fullName evidence="1">Uncharacterized protein</fullName>
    </submittedName>
</protein>
<dbReference type="CDD" id="cd09272">
    <property type="entry name" value="RNase_HI_RT_Ty1"/>
    <property type="match status" value="1"/>
</dbReference>
<organism evidence="1 2">
    <name type="scientific">Austropuccinia psidii MF-1</name>
    <dbReference type="NCBI Taxonomy" id="1389203"/>
    <lineage>
        <taxon>Eukaryota</taxon>
        <taxon>Fungi</taxon>
        <taxon>Dikarya</taxon>
        <taxon>Basidiomycota</taxon>
        <taxon>Pucciniomycotina</taxon>
        <taxon>Pucciniomycetes</taxon>
        <taxon>Pucciniales</taxon>
        <taxon>Sphaerophragmiaceae</taxon>
        <taxon>Austropuccinia</taxon>
    </lineage>
</organism>
<sequence>MDQTLKYQFTNDSLDVWTDAGWGGEFQRLTTGFVFKLFGCTVAWGSRRQKLVATSICAAEFIAMGMSTDLLSFILQIWKSITKDIPAKLICDNKVAVMVIEGSKTRIKSLERHFYSINYLIRKYGIKIEWTLTMNQLADICTKRLGPMKHFGNCKKLLDGD</sequence>
<accession>A0A9Q3DPT8</accession>
<dbReference type="OrthoDB" id="7691805at2759"/>
<evidence type="ECO:0000313" key="2">
    <source>
        <dbReference type="Proteomes" id="UP000765509"/>
    </source>
</evidence>
<keyword evidence="2" id="KW-1185">Reference proteome</keyword>
<reference evidence="1" key="1">
    <citation type="submission" date="2021-03" db="EMBL/GenBank/DDBJ databases">
        <title>Draft genome sequence of rust myrtle Austropuccinia psidii MF-1, a brazilian biotype.</title>
        <authorList>
            <person name="Quecine M.C."/>
            <person name="Pachon D.M.R."/>
            <person name="Bonatelli M.L."/>
            <person name="Correr F.H."/>
            <person name="Franceschini L.M."/>
            <person name="Leite T.F."/>
            <person name="Margarido G.R.A."/>
            <person name="Almeida C.A."/>
            <person name="Ferrarezi J.A."/>
            <person name="Labate C.A."/>
        </authorList>
    </citation>
    <scope>NUCLEOTIDE SEQUENCE</scope>
    <source>
        <strain evidence="1">MF-1</strain>
    </source>
</reference>
<proteinExistence type="predicted"/>
<dbReference type="Proteomes" id="UP000765509">
    <property type="component" value="Unassembled WGS sequence"/>
</dbReference>